<dbReference type="SUPFAM" id="SSF56349">
    <property type="entry name" value="DNA breaking-rejoining enzymes"/>
    <property type="match status" value="1"/>
</dbReference>
<accession>A0ABW9QQJ8</accession>
<dbReference type="InterPro" id="IPR002104">
    <property type="entry name" value="Integrase_catalytic"/>
</dbReference>
<keyword evidence="1" id="KW-0233">DNA recombination</keyword>
<dbReference type="EMBL" id="WJHE01000102">
    <property type="protein sequence ID" value="MST31587.1"/>
    <property type="molecule type" value="Genomic_DNA"/>
</dbReference>
<dbReference type="InterPro" id="IPR013762">
    <property type="entry name" value="Integrase-like_cat_sf"/>
</dbReference>
<evidence type="ECO:0000313" key="5">
    <source>
        <dbReference type="Proteomes" id="UP000437736"/>
    </source>
</evidence>
<organism evidence="4 5">
    <name type="scientific">Acidiferrimicrobium australe</name>
    <dbReference type="NCBI Taxonomy" id="2664430"/>
    <lineage>
        <taxon>Bacteria</taxon>
        <taxon>Bacillati</taxon>
        <taxon>Actinomycetota</taxon>
        <taxon>Acidimicrobiia</taxon>
        <taxon>Acidimicrobiales</taxon>
        <taxon>Acidimicrobiaceae</taxon>
        <taxon>Acidiferrimicrobium</taxon>
    </lineage>
</organism>
<dbReference type="Gene3D" id="1.10.443.10">
    <property type="entry name" value="Intergrase catalytic core"/>
    <property type="match status" value="2"/>
</dbReference>
<sequence length="148" mass="15876">MGMRPGELAGLLWTDLDLDGQPPTLSVSGSMKYADGGKVVGRGDVKRSAAGRRTIALPPHAVKALHEQRRRQDAERDAAGGDLRTAMHRLGHTTPAMTLAVYAGVAEDQDRAAADAVNDCLGPRRQHNAWQPPAARRQQAAPSADRRL</sequence>
<gene>
    <name evidence="4" type="ORF">GHK86_02425</name>
</gene>
<name>A0ABW9QQJ8_9ACTN</name>
<dbReference type="Proteomes" id="UP000437736">
    <property type="component" value="Unassembled WGS sequence"/>
</dbReference>
<dbReference type="InterPro" id="IPR011010">
    <property type="entry name" value="DNA_brk_join_enz"/>
</dbReference>
<evidence type="ECO:0000313" key="4">
    <source>
        <dbReference type="EMBL" id="MST31587.1"/>
    </source>
</evidence>
<evidence type="ECO:0000256" key="1">
    <source>
        <dbReference type="ARBA" id="ARBA00023172"/>
    </source>
</evidence>
<protein>
    <recommendedName>
        <fullName evidence="3">Tyr recombinase domain-containing protein</fullName>
    </recommendedName>
</protein>
<keyword evidence="5" id="KW-1185">Reference proteome</keyword>
<evidence type="ECO:0000259" key="3">
    <source>
        <dbReference type="PROSITE" id="PS51898"/>
    </source>
</evidence>
<evidence type="ECO:0000256" key="2">
    <source>
        <dbReference type="SAM" id="MobiDB-lite"/>
    </source>
</evidence>
<dbReference type="PROSITE" id="PS51898">
    <property type="entry name" value="TYR_RECOMBINASE"/>
    <property type="match status" value="1"/>
</dbReference>
<comment type="caution">
    <text evidence="4">The sequence shown here is derived from an EMBL/GenBank/DDBJ whole genome shotgun (WGS) entry which is preliminary data.</text>
</comment>
<reference evidence="4 5" key="1">
    <citation type="submission" date="2019-11" db="EMBL/GenBank/DDBJ databases">
        <title>Acidiferrimicrobium australis gen. nov., sp. nov., an acidophilic and obligately heterotrophic, member of the Actinobacteria that catalyses dissimilatory oxido- reduction of iron isolated from metal-rich acidic water in Chile.</title>
        <authorList>
            <person name="Gonzalez D."/>
            <person name="Huber K."/>
            <person name="Hedrich S."/>
            <person name="Rojas-Villalobos C."/>
            <person name="Quatrini R."/>
            <person name="Dinamarca M.A."/>
            <person name="Schwarz A."/>
            <person name="Canales C."/>
            <person name="Nancucheo I."/>
        </authorList>
    </citation>
    <scope>NUCLEOTIDE SEQUENCE [LARGE SCALE GENOMIC DNA]</scope>
    <source>
        <strain evidence="4 5">USS-CCA1</strain>
    </source>
</reference>
<feature type="domain" description="Tyr recombinase" evidence="3">
    <location>
        <begin position="1"/>
        <end position="115"/>
    </location>
</feature>
<proteinExistence type="predicted"/>
<feature type="compositionally biased region" description="Low complexity" evidence="2">
    <location>
        <begin position="129"/>
        <end position="148"/>
    </location>
</feature>
<feature type="region of interest" description="Disordered" evidence="2">
    <location>
        <begin position="123"/>
        <end position="148"/>
    </location>
</feature>